<evidence type="ECO:0000313" key="2">
    <source>
        <dbReference type="Proteomes" id="UP001652626"/>
    </source>
</evidence>
<reference evidence="3" key="1">
    <citation type="submission" date="2025-08" db="UniProtKB">
        <authorList>
            <consortium name="RefSeq"/>
        </authorList>
    </citation>
    <scope>IDENTIFICATION</scope>
    <source>
        <tissue evidence="3">Whole body</tissue>
    </source>
</reference>
<feature type="compositionally biased region" description="Basic residues" evidence="1">
    <location>
        <begin position="223"/>
        <end position="242"/>
    </location>
</feature>
<keyword evidence="2" id="KW-1185">Reference proteome</keyword>
<feature type="region of interest" description="Disordered" evidence="1">
    <location>
        <begin position="295"/>
        <end position="335"/>
    </location>
</feature>
<organism evidence="2 3">
    <name type="scientific">Vanessa tameamea</name>
    <name type="common">Kamehameha butterfly</name>
    <dbReference type="NCBI Taxonomy" id="334116"/>
    <lineage>
        <taxon>Eukaryota</taxon>
        <taxon>Metazoa</taxon>
        <taxon>Ecdysozoa</taxon>
        <taxon>Arthropoda</taxon>
        <taxon>Hexapoda</taxon>
        <taxon>Insecta</taxon>
        <taxon>Pterygota</taxon>
        <taxon>Neoptera</taxon>
        <taxon>Endopterygota</taxon>
        <taxon>Lepidoptera</taxon>
        <taxon>Glossata</taxon>
        <taxon>Ditrysia</taxon>
        <taxon>Papilionoidea</taxon>
        <taxon>Nymphalidae</taxon>
        <taxon>Nymphalinae</taxon>
        <taxon>Vanessa</taxon>
    </lineage>
</organism>
<accession>A0ABM4AUV1</accession>
<dbReference type="GeneID" id="113395921"/>
<gene>
    <name evidence="3" type="primary">LOC113395921</name>
</gene>
<sequence length="1129" mass="131490">MLALFLLAQHVLAKDTSNDSYIVKKIESCPDEGYFFKRDINFNIIEPNCYLCFCQDNGTAVCWLRPNNRCDTKYYYHAGRKKREIRSRRSPGLSDIFFRDASRDFFNKRMPEQCKPHESSFSEGCPPADWCIGCTVCDCDANGRWDCHVLSFCPDGTGKKQMKKRRGSVRSKIMKRQLATNKERDKMRTTTKTTKKPTRKSARKNNRGNKPQIKQNKVERINGKQRKQQKKPNRRTQPKKPKPPCPMQNSTKGKSKKSILKSSKSKDLKINKNDMTAKFAESILKKVMASVEKFINESQKNSSKSNRSKNMKKRPMSKHKKGNNKNSVNTDSNKIKSKILNDKIWSNVSSKKANEKIRANWRRKRDVETQEISNKLVLPLTVTNSTTPAAFHTYNVDLKDENKTTVNEYLATATNDVLSTLDQTTGYFSEGITNHINEEMITQTNEIILNRSQKSLKTFLNTHKERNSSDINLHFNKTSYNLSESCGKICELKKTIREVIVSFNKINTTRNKTNKVKANHYNILTNLKKVFRKIFLKKTNLKNVTIDRRMPFRKRKIIKVLCKNIDSCKINHDNTELQFKLDKLRVESLKILKSVRVIKGLLKLLDIHENNAITDLNYKQFNDNYVNKLNVILKDEYATKYGITNLTETQQKQINYAKENTLIFVESIEKFSKILIDVINILKNGDKRNQTHFYHNYAREQEYIKTNNSKTINDKLIKLINLLVKYNLVQNKFMKKMYDILVTLEDKANTTFNDKLKEVSVENIKSDYPNTLENYIKNIFKNLRKLKALPERLNSKIRKKRAAIYNDDAVEYLLMLMEYLFKQNKPSNLSPVHDGIDLLIETIKNAPDIKPIQKEVFYNGVLQTKHSDDSINFHGKNVIAEEYKDTISIFNNKFKPYESTDNEHEYFNDYKDFNKEIQTSTQPNSTPEEVKIQDLVTKKTVSVHVDENTKLDKFNEQMLNKDRQEEIKRYEVFVDDTAEDDMPLDTTTIVIDTSTVTVPNTESLHTPPTENKTMNNYEASNSDDKIKLEWIEETYDNGPERENNTKVKESTTEANEKVTKKIKKIYDKYADPVSSMSHEDGERKLYTDSESYHKQTSLLNSLDYIPDRELDSDSREEKDNVDSSPLYFV</sequence>
<dbReference type="Proteomes" id="UP001652626">
    <property type="component" value="Chromosome 25"/>
</dbReference>
<feature type="region of interest" description="Disordered" evidence="1">
    <location>
        <begin position="157"/>
        <end position="269"/>
    </location>
</feature>
<proteinExistence type="predicted"/>
<feature type="compositionally biased region" description="Basic and acidic residues" evidence="1">
    <location>
        <begin position="1038"/>
        <end position="1056"/>
    </location>
</feature>
<evidence type="ECO:0000256" key="1">
    <source>
        <dbReference type="SAM" id="MobiDB-lite"/>
    </source>
</evidence>
<feature type="compositionally biased region" description="Basic residues" evidence="1">
    <location>
        <begin position="193"/>
        <end position="207"/>
    </location>
</feature>
<feature type="compositionally biased region" description="Basic residues" evidence="1">
    <location>
        <begin position="306"/>
        <end position="323"/>
    </location>
</feature>
<feature type="region of interest" description="Disordered" evidence="1">
    <location>
        <begin position="1073"/>
        <end position="1129"/>
    </location>
</feature>
<feature type="region of interest" description="Disordered" evidence="1">
    <location>
        <begin position="999"/>
        <end position="1018"/>
    </location>
</feature>
<feature type="compositionally biased region" description="Basic residues" evidence="1">
    <location>
        <begin position="160"/>
        <end position="175"/>
    </location>
</feature>
<name>A0ABM4AUV1_VANTA</name>
<dbReference type="RefSeq" id="XP_064075086.1">
    <property type="nucleotide sequence ID" value="XM_064219016.1"/>
</dbReference>
<feature type="compositionally biased region" description="Low complexity" evidence="1">
    <location>
        <begin position="296"/>
        <end position="305"/>
    </location>
</feature>
<feature type="compositionally biased region" description="Basic and acidic residues" evidence="1">
    <location>
        <begin position="1077"/>
        <end position="1093"/>
    </location>
</feature>
<protein>
    <submittedName>
        <fullName evidence="3">Uncharacterized protein LOC113395921</fullName>
    </submittedName>
</protein>
<feature type="compositionally biased region" description="Basic and acidic residues" evidence="1">
    <location>
        <begin position="1105"/>
        <end position="1121"/>
    </location>
</feature>
<evidence type="ECO:0000313" key="3">
    <source>
        <dbReference type="RefSeq" id="XP_064075086.1"/>
    </source>
</evidence>
<feature type="region of interest" description="Disordered" evidence="1">
    <location>
        <begin position="1034"/>
        <end position="1056"/>
    </location>
</feature>